<organism evidence="1 2">
    <name type="scientific">Catharanthus roseus</name>
    <name type="common">Madagascar periwinkle</name>
    <name type="synonym">Vinca rosea</name>
    <dbReference type="NCBI Taxonomy" id="4058"/>
    <lineage>
        <taxon>Eukaryota</taxon>
        <taxon>Viridiplantae</taxon>
        <taxon>Streptophyta</taxon>
        <taxon>Embryophyta</taxon>
        <taxon>Tracheophyta</taxon>
        <taxon>Spermatophyta</taxon>
        <taxon>Magnoliopsida</taxon>
        <taxon>eudicotyledons</taxon>
        <taxon>Gunneridae</taxon>
        <taxon>Pentapetalae</taxon>
        <taxon>asterids</taxon>
        <taxon>lamiids</taxon>
        <taxon>Gentianales</taxon>
        <taxon>Apocynaceae</taxon>
        <taxon>Rauvolfioideae</taxon>
        <taxon>Vinceae</taxon>
        <taxon>Catharanthinae</taxon>
        <taxon>Catharanthus</taxon>
    </lineage>
</organism>
<keyword evidence="2" id="KW-1185">Reference proteome</keyword>
<comment type="caution">
    <text evidence="1">The sequence shown here is derived from an EMBL/GenBank/DDBJ whole genome shotgun (WGS) entry which is preliminary data.</text>
</comment>
<name>A0ACC0C806_CATRO</name>
<gene>
    <name evidence="1" type="ORF">M9H77_02288</name>
</gene>
<evidence type="ECO:0000313" key="2">
    <source>
        <dbReference type="Proteomes" id="UP001060085"/>
    </source>
</evidence>
<sequence length="107" mass="12322">MGLLSKKNEVPSRSRNDEKQMRTDENRVKTMKMEAVGKTKTYSGRISSFVQDLLSLNQELKALIQDFDLRLGDWKDDLRRHYSQGCLKLKKEEQSMATNRGLTGAID</sequence>
<proteinExistence type="predicted"/>
<reference evidence="2" key="1">
    <citation type="journal article" date="2023" name="Nat. Plants">
        <title>Single-cell RNA sequencing provides a high-resolution roadmap for understanding the multicellular compartmentation of specialized metabolism.</title>
        <authorList>
            <person name="Sun S."/>
            <person name="Shen X."/>
            <person name="Li Y."/>
            <person name="Li Y."/>
            <person name="Wang S."/>
            <person name="Li R."/>
            <person name="Zhang H."/>
            <person name="Shen G."/>
            <person name="Guo B."/>
            <person name="Wei J."/>
            <person name="Xu J."/>
            <person name="St-Pierre B."/>
            <person name="Chen S."/>
            <person name="Sun C."/>
        </authorList>
    </citation>
    <scope>NUCLEOTIDE SEQUENCE [LARGE SCALE GENOMIC DNA]</scope>
</reference>
<dbReference type="Proteomes" id="UP001060085">
    <property type="component" value="Linkage Group LG01"/>
</dbReference>
<evidence type="ECO:0000313" key="1">
    <source>
        <dbReference type="EMBL" id="KAI5681061.1"/>
    </source>
</evidence>
<dbReference type="EMBL" id="CM044701">
    <property type="protein sequence ID" value="KAI5681061.1"/>
    <property type="molecule type" value="Genomic_DNA"/>
</dbReference>
<protein>
    <submittedName>
        <fullName evidence="1">Uncharacterized protein</fullName>
    </submittedName>
</protein>
<accession>A0ACC0C806</accession>